<organism evidence="5 6">
    <name type="scientific">Nocardioides jiangsuensis</name>
    <dbReference type="NCBI Taxonomy" id="2866161"/>
    <lineage>
        <taxon>Bacteria</taxon>
        <taxon>Bacillati</taxon>
        <taxon>Actinomycetota</taxon>
        <taxon>Actinomycetes</taxon>
        <taxon>Propionibacteriales</taxon>
        <taxon>Nocardioidaceae</taxon>
        <taxon>Nocardioides</taxon>
    </lineage>
</organism>
<dbReference type="CDD" id="cd06267">
    <property type="entry name" value="PBP1_LacI_sugar_binding-like"/>
    <property type="match status" value="1"/>
</dbReference>
<protein>
    <submittedName>
        <fullName evidence="5">LacI family transcriptional regulator</fullName>
    </submittedName>
</protein>
<dbReference type="Pfam" id="PF13377">
    <property type="entry name" value="Peripla_BP_3"/>
    <property type="match status" value="1"/>
</dbReference>
<dbReference type="RefSeq" id="WP_221025726.1">
    <property type="nucleotide sequence ID" value="NZ_JAIEZQ010000002.1"/>
</dbReference>
<evidence type="ECO:0000256" key="3">
    <source>
        <dbReference type="ARBA" id="ARBA00023163"/>
    </source>
</evidence>
<sequence>MVVRLSDVAARAGVSVKTVSNVANGYLHVKPETRERVQAAIDDLNYRPNLSARSLRQGRSGVIALAVPALDMPYFAELTRAVVEAAAERGWTVLVDQTDGLRERELEVASGLRGHLIDGLILSPVGLEVDELERSKEDTPLVLLGEKIAGGPVDHVAVDNVEAARLATDHLLGLGRKRVAAIGYQARADAASGVAPLRRRGYERSLAAAGITVDAELTPQVAGYRRVDGAHAMETLLALPEPPDAVFCFSDLLALGALRVLAERGLRVPEDVALIGFDDIEDGRYSTPSLSTVAPAKDEIARHAVDMLHDRIAGRDAVPARDVRVGFEIVPRESTLGRGQTGPSGP</sequence>
<evidence type="ECO:0000313" key="6">
    <source>
        <dbReference type="Proteomes" id="UP000754710"/>
    </source>
</evidence>
<dbReference type="InterPro" id="IPR046335">
    <property type="entry name" value="LacI/GalR-like_sensor"/>
</dbReference>
<keyword evidence="2" id="KW-0238">DNA-binding</keyword>
<reference evidence="5 6" key="1">
    <citation type="submission" date="2021-08" db="EMBL/GenBank/DDBJ databases">
        <title>Nocardioides bacterium WL0053 sp. nov., isolated from the sediment.</title>
        <authorList>
            <person name="Wang L."/>
            <person name="Zhang D."/>
            <person name="Zhang A."/>
        </authorList>
    </citation>
    <scope>NUCLEOTIDE SEQUENCE [LARGE SCALE GENOMIC DNA]</scope>
    <source>
        <strain evidence="5 6">WL0053</strain>
    </source>
</reference>
<dbReference type="PROSITE" id="PS50932">
    <property type="entry name" value="HTH_LACI_2"/>
    <property type="match status" value="1"/>
</dbReference>
<evidence type="ECO:0000313" key="5">
    <source>
        <dbReference type="EMBL" id="MBY9076041.1"/>
    </source>
</evidence>
<dbReference type="CDD" id="cd01392">
    <property type="entry name" value="HTH_LacI"/>
    <property type="match status" value="1"/>
</dbReference>
<evidence type="ECO:0000259" key="4">
    <source>
        <dbReference type="PROSITE" id="PS50932"/>
    </source>
</evidence>
<proteinExistence type="predicted"/>
<keyword evidence="3" id="KW-0804">Transcription</keyword>
<dbReference type="InterPro" id="IPR010982">
    <property type="entry name" value="Lambda_DNA-bd_dom_sf"/>
</dbReference>
<name>A0ABS7RM21_9ACTN</name>
<dbReference type="PANTHER" id="PTHR30146">
    <property type="entry name" value="LACI-RELATED TRANSCRIPTIONAL REPRESSOR"/>
    <property type="match status" value="1"/>
</dbReference>
<dbReference type="InterPro" id="IPR000843">
    <property type="entry name" value="HTH_LacI"/>
</dbReference>
<keyword evidence="1" id="KW-0805">Transcription regulation</keyword>
<feature type="domain" description="HTH lacI-type" evidence="4">
    <location>
        <begin position="3"/>
        <end position="57"/>
    </location>
</feature>
<dbReference type="SUPFAM" id="SSF47413">
    <property type="entry name" value="lambda repressor-like DNA-binding domains"/>
    <property type="match status" value="1"/>
</dbReference>
<accession>A0ABS7RM21</accession>
<dbReference type="Proteomes" id="UP000754710">
    <property type="component" value="Unassembled WGS sequence"/>
</dbReference>
<keyword evidence="6" id="KW-1185">Reference proteome</keyword>
<dbReference type="Gene3D" id="3.40.50.2300">
    <property type="match status" value="2"/>
</dbReference>
<dbReference type="Pfam" id="PF00356">
    <property type="entry name" value="LacI"/>
    <property type="match status" value="1"/>
</dbReference>
<dbReference type="SMART" id="SM00354">
    <property type="entry name" value="HTH_LACI"/>
    <property type="match status" value="1"/>
</dbReference>
<evidence type="ECO:0000256" key="2">
    <source>
        <dbReference type="ARBA" id="ARBA00023125"/>
    </source>
</evidence>
<evidence type="ECO:0000256" key="1">
    <source>
        <dbReference type="ARBA" id="ARBA00023015"/>
    </source>
</evidence>
<comment type="caution">
    <text evidence="5">The sequence shown here is derived from an EMBL/GenBank/DDBJ whole genome shotgun (WGS) entry which is preliminary data.</text>
</comment>
<dbReference type="InterPro" id="IPR028082">
    <property type="entry name" value="Peripla_BP_I"/>
</dbReference>
<dbReference type="Gene3D" id="1.10.260.40">
    <property type="entry name" value="lambda repressor-like DNA-binding domains"/>
    <property type="match status" value="1"/>
</dbReference>
<dbReference type="EMBL" id="JAIEZQ010000002">
    <property type="protein sequence ID" value="MBY9076041.1"/>
    <property type="molecule type" value="Genomic_DNA"/>
</dbReference>
<dbReference type="PANTHER" id="PTHR30146:SF153">
    <property type="entry name" value="LACTOSE OPERON REPRESSOR"/>
    <property type="match status" value="1"/>
</dbReference>
<gene>
    <name evidence="5" type="ORF">K1X13_14495</name>
</gene>
<dbReference type="SUPFAM" id="SSF53822">
    <property type="entry name" value="Periplasmic binding protein-like I"/>
    <property type="match status" value="1"/>
</dbReference>